<keyword evidence="3" id="KW-1185">Reference proteome</keyword>
<sequence>MSPLDDEPPLELHMFSSTQDRSLVELLTITSFYHQKRARLNLNHTINFGRPWQGKSACEYGFISLPYLDGPDLENFTDEEITVKCYWLIPVCESEVDYRSKYGTEALEEKFDQECLDYVNPNRDCIV</sequence>
<evidence type="ECO:0000259" key="1">
    <source>
        <dbReference type="Pfam" id="PF05076"/>
    </source>
</evidence>
<dbReference type="InterPro" id="IPR020941">
    <property type="entry name" value="SUFU-like_domain"/>
</dbReference>
<protein>
    <recommendedName>
        <fullName evidence="1">Suppressor of fused-like domain-containing protein</fullName>
    </recommendedName>
</protein>
<dbReference type="Pfam" id="PF05076">
    <property type="entry name" value="SUFU"/>
    <property type="match status" value="1"/>
</dbReference>
<dbReference type="Proteomes" id="UP000798808">
    <property type="component" value="Unassembled WGS sequence"/>
</dbReference>
<organism evidence="2 3">
    <name type="scientific">Fulvivirga kasyanovii</name>
    <dbReference type="NCBI Taxonomy" id="396812"/>
    <lineage>
        <taxon>Bacteria</taxon>
        <taxon>Pseudomonadati</taxon>
        <taxon>Bacteroidota</taxon>
        <taxon>Cytophagia</taxon>
        <taxon>Cytophagales</taxon>
        <taxon>Fulvivirgaceae</taxon>
        <taxon>Fulvivirga</taxon>
    </lineage>
</organism>
<accession>A0ABW9RH38</accession>
<gene>
    <name evidence="2" type="ORF">E1163_00270</name>
</gene>
<reference evidence="2 3" key="1">
    <citation type="submission" date="2019-02" db="EMBL/GenBank/DDBJ databases">
        <authorList>
            <person name="Goldberg S.R."/>
            <person name="Haltli B.A."/>
            <person name="Correa H."/>
            <person name="Russell K.G."/>
        </authorList>
    </citation>
    <scope>NUCLEOTIDE SEQUENCE [LARGE SCALE GENOMIC DNA]</scope>
    <source>
        <strain evidence="2 3">JCM 16186</strain>
    </source>
</reference>
<name>A0ABW9RH38_9BACT</name>
<evidence type="ECO:0000313" key="2">
    <source>
        <dbReference type="EMBL" id="MTI23378.1"/>
    </source>
</evidence>
<feature type="domain" description="Suppressor of fused-like" evidence="1">
    <location>
        <begin position="24"/>
        <end position="123"/>
    </location>
</feature>
<evidence type="ECO:0000313" key="3">
    <source>
        <dbReference type="Proteomes" id="UP000798808"/>
    </source>
</evidence>
<dbReference type="EMBL" id="SMLW01000122">
    <property type="protein sequence ID" value="MTI23378.1"/>
    <property type="molecule type" value="Genomic_DNA"/>
</dbReference>
<comment type="caution">
    <text evidence="2">The sequence shown here is derived from an EMBL/GenBank/DDBJ whole genome shotgun (WGS) entry which is preliminary data.</text>
</comment>
<proteinExistence type="predicted"/>